<keyword evidence="1" id="KW-0472">Membrane</keyword>
<evidence type="ECO:0000256" key="1">
    <source>
        <dbReference type="SAM" id="Phobius"/>
    </source>
</evidence>
<dbReference type="KEGG" id="samy:DB32_006202"/>
<name>A0A0F6YKQ5_9BACT</name>
<feature type="transmembrane region" description="Helical" evidence="1">
    <location>
        <begin position="77"/>
        <end position="96"/>
    </location>
</feature>
<reference evidence="2 3" key="1">
    <citation type="submission" date="2015-03" db="EMBL/GenBank/DDBJ databases">
        <title>Genome assembly of Sandaracinus amylolyticus DSM 53668.</title>
        <authorList>
            <person name="Sharma G."/>
            <person name="Subramanian S."/>
        </authorList>
    </citation>
    <scope>NUCLEOTIDE SEQUENCE [LARGE SCALE GENOMIC DNA]</scope>
    <source>
        <strain evidence="2 3">DSM 53668</strain>
    </source>
</reference>
<dbReference type="RefSeq" id="WP_053236144.1">
    <property type="nucleotide sequence ID" value="NZ_CP011125.1"/>
</dbReference>
<dbReference type="OrthoDB" id="278319at2"/>
<feature type="transmembrane region" description="Helical" evidence="1">
    <location>
        <begin position="116"/>
        <end position="137"/>
    </location>
</feature>
<dbReference type="Proteomes" id="UP000034883">
    <property type="component" value="Chromosome"/>
</dbReference>
<accession>A0A0F6YKQ5</accession>
<gene>
    <name evidence="2" type="ORF">DB32_006202</name>
</gene>
<organism evidence="2 3">
    <name type="scientific">Sandaracinus amylolyticus</name>
    <dbReference type="NCBI Taxonomy" id="927083"/>
    <lineage>
        <taxon>Bacteria</taxon>
        <taxon>Pseudomonadati</taxon>
        <taxon>Myxococcota</taxon>
        <taxon>Polyangia</taxon>
        <taxon>Polyangiales</taxon>
        <taxon>Sandaracinaceae</taxon>
        <taxon>Sandaracinus</taxon>
    </lineage>
</organism>
<keyword evidence="3" id="KW-1185">Reference proteome</keyword>
<feature type="transmembrane region" description="Helical" evidence="1">
    <location>
        <begin position="149"/>
        <end position="173"/>
    </location>
</feature>
<keyword evidence="1" id="KW-1133">Transmembrane helix</keyword>
<dbReference type="STRING" id="927083.DB32_006202"/>
<dbReference type="AlphaFoldDB" id="A0A0F6YKQ5"/>
<sequence>MIPATHYRHSNRLSLLWLPPALAVCGAIAFVAAFVYAYVMVYVPVVQLAFLLPLLFGAGMGAVIAFVLKKAKVRSPFIATGIAFLVTAGSYALSWIPWTYATFARADVPGLTFLDVLWPPSLVAMIAGIYETGAWSIGTGGGEAVSGVMLGVCWLMEALFVLGVVPFVAYGVAAGGVFCEKCERWCTYASDVMRLPVSAQRELAPRLDDRDLRVLTEVPRAQPYDNPFLVVDLAMCSGCGETNTLSLTHVHRTQQGNREQIARTRVVDHVLLTREQAEWVRRG</sequence>
<evidence type="ECO:0000313" key="2">
    <source>
        <dbReference type="EMBL" id="AKF09053.1"/>
    </source>
</evidence>
<proteinExistence type="predicted"/>
<keyword evidence="1" id="KW-0812">Transmembrane</keyword>
<evidence type="ECO:0000313" key="3">
    <source>
        <dbReference type="Proteomes" id="UP000034883"/>
    </source>
</evidence>
<feature type="transmembrane region" description="Helical" evidence="1">
    <location>
        <begin position="15"/>
        <end position="39"/>
    </location>
</feature>
<feature type="transmembrane region" description="Helical" evidence="1">
    <location>
        <begin position="45"/>
        <end position="68"/>
    </location>
</feature>
<protein>
    <submittedName>
        <fullName evidence="2">Uncharacterized protein</fullName>
    </submittedName>
</protein>
<dbReference type="EMBL" id="CP011125">
    <property type="protein sequence ID" value="AKF09053.1"/>
    <property type="molecule type" value="Genomic_DNA"/>
</dbReference>